<organism evidence="1 2">
    <name type="scientific">Tegillarca granosa</name>
    <name type="common">Malaysian cockle</name>
    <name type="synonym">Anadara granosa</name>
    <dbReference type="NCBI Taxonomy" id="220873"/>
    <lineage>
        <taxon>Eukaryota</taxon>
        <taxon>Metazoa</taxon>
        <taxon>Spiralia</taxon>
        <taxon>Lophotrochozoa</taxon>
        <taxon>Mollusca</taxon>
        <taxon>Bivalvia</taxon>
        <taxon>Autobranchia</taxon>
        <taxon>Pteriomorphia</taxon>
        <taxon>Arcoida</taxon>
        <taxon>Arcoidea</taxon>
        <taxon>Arcidae</taxon>
        <taxon>Tegillarca</taxon>
    </lineage>
</organism>
<dbReference type="EMBL" id="JARBDR010000246">
    <property type="protein sequence ID" value="KAJ8317206.1"/>
    <property type="molecule type" value="Genomic_DNA"/>
</dbReference>
<reference evidence="1 2" key="1">
    <citation type="submission" date="2022-12" db="EMBL/GenBank/DDBJ databases">
        <title>Chromosome-level genome of Tegillarca granosa.</title>
        <authorList>
            <person name="Kim J."/>
        </authorList>
    </citation>
    <scope>NUCLEOTIDE SEQUENCE [LARGE SCALE GENOMIC DNA]</scope>
    <source>
        <strain evidence="1">Teg-2019</strain>
        <tissue evidence="1">Adductor muscle</tissue>
    </source>
</reference>
<keyword evidence="2" id="KW-1185">Reference proteome</keyword>
<dbReference type="InterPro" id="IPR037138">
    <property type="entry name" value="His_deacetylse_dom_sf"/>
</dbReference>
<accession>A0ABQ9FKK6</accession>
<sequence length="325" mass="38431">MYSLIITITLKLPCPDFEFIYYEKNTLPGQNKFKFFKDFTHADIILVVVTPKFLENKLVVLKKYAAFNETLKDKLVIPLMVGTKDVPDVFSVDERILHFDNFKYKQQKKDFELLQKAIMTAVVYDERMGSHYHMWNNDFTEKPERFTGPFKRCREYGLLERCQNLQSRMATEEEMKILHSEDLIKLLKKSTSMTDEEMKETSRKYDFLYFHKSINISYKGCVVDRCFILTKCYTLKNILYVVSLLYLKGKGQNISLSTICIVISSITIYNTFNNGSKNNILLIFFLIFARKRIFCCHVRVYVYLDFVLIQNLTIDTKLYIKVKLN</sequence>
<evidence type="ECO:0000313" key="2">
    <source>
        <dbReference type="Proteomes" id="UP001217089"/>
    </source>
</evidence>
<comment type="caution">
    <text evidence="1">The sequence shown here is derived from an EMBL/GenBank/DDBJ whole genome shotgun (WGS) entry which is preliminary data.</text>
</comment>
<dbReference type="Proteomes" id="UP001217089">
    <property type="component" value="Unassembled WGS sequence"/>
</dbReference>
<protein>
    <submittedName>
        <fullName evidence="1">Uncharacterized protein</fullName>
    </submittedName>
</protein>
<dbReference type="SUPFAM" id="SSF52768">
    <property type="entry name" value="Arginase/deacetylase"/>
    <property type="match status" value="1"/>
</dbReference>
<proteinExistence type="predicted"/>
<name>A0ABQ9FKK6_TEGGR</name>
<dbReference type="InterPro" id="IPR023696">
    <property type="entry name" value="Ureohydrolase_dom_sf"/>
</dbReference>
<gene>
    <name evidence="1" type="ORF">KUTeg_005110</name>
</gene>
<dbReference type="Gene3D" id="3.40.800.20">
    <property type="entry name" value="Histone deacetylase domain"/>
    <property type="match status" value="1"/>
</dbReference>
<evidence type="ECO:0000313" key="1">
    <source>
        <dbReference type="EMBL" id="KAJ8317206.1"/>
    </source>
</evidence>